<keyword evidence="3" id="KW-1185">Reference proteome</keyword>
<feature type="transmembrane region" description="Helical" evidence="1">
    <location>
        <begin position="38"/>
        <end position="65"/>
    </location>
</feature>
<dbReference type="EMBL" id="SMOL01000148">
    <property type="protein sequence ID" value="KAB2627855.1"/>
    <property type="molecule type" value="Genomic_DNA"/>
</dbReference>
<reference evidence="3" key="2">
    <citation type="submission" date="2019-10" db="EMBL/GenBank/DDBJ databases">
        <title>A de novo genome assembly of a pear dwarfing rootstock.</title>
        <authorList>
            <person name="Wang F."/>
            <person name="Wang J."/>
            <person name="Li S."/>
            <person name="Zhang Y."/>
            <person name="Fang M."/>
            <person name="Ma L."/>
            <person name="Zhao Y."/>
            <person name="Jiang S."/>
        </authorList>
    </citation>
    <scope>NUCLEOTIDE SEQUENCE [LARGE SCALE GENOMIC DNA]</scope>
</reference>
<evidence type="ECO:0000256" key="1">
    <source>
        <dbReference type="SAM" id="Phobius"/>
    </source>
</evidence>
<dbReference type="Proteomes" id="UP000327157">
    <property type="component" value="Chromosome 8"/>
</dbReference>
<evidence type="ECO:0000313" key="3">
    <source>
        <dbReference type="Proteomes" id="UP000327157"/>
    </source>
</evidence>
<gene>
    <name evidence="2" type="ORF">D8674_032650</name>
</gene>
<proteinExistence type="predicted"/>
<protein>
    <submittedName>
        <fullName evidence="2">Uncharacterized protein</fullName>
    </submittedName>
</protein>
<keyword evidence="1" id="KW-0472">Membrane</keyword>
<keyword evidence="1" id="KW-1133">Transmembrane helix</keyword>
<accession>A0A5N5HJ45</accession>
<dbReference type="AlphaFoldDB" id="A0A5N5HJ45"/>
<reference evidence="2 3" key="1">
    <citation type="submission" date="2019-09" db="EMBL/GenBank/DDBJ databases">
        <authorList>
            <person name="Ou C."/>
        </authorList>
    </citation>
    <scope>NUCLEOTIDE SEQUENCE [LARGE SCALE GENOMIC DNA]</scope>
    <source>
        <strain evidence="2">S2</strain>
        <tissue evidence="2">Leaf</tissue>
    </source>
</reference>
<name>A0A5N5HJ45_9ROSA</name>
<evidence type="ECO:0000313" key="2">
    <source>
        <dbReference type="EMBL" id="KAB2627855.1"/>
    </source>
</evidence>
<reference evidence="2 3" key="3">
    <citation type="submission" date="2019-11" db="EMBL/GenBank/DDBJ databases">
        <title>A de novo genome assembly of a pear dwarfing rootstock.</title>
        <authorList>
            <person name="Wang F."/>
            <person name="Wang J."/>
            <person name="Li S."/>
            <person name="Zhang Y."/>
            <person name="Fang M."/>
            <person name="Ma L."/>
            <person name="Zhao Y."/>
            <person name="Jiang S."/>
        </authorList>
    </citation>
    <scope>NUCLEOTIDE SEQUENCE [LARGE SCALE GENOMIC DNA]</scope>
    <source>
        <strain evidence="2">S2</strain>
        <tissue evidence="2">Leaf</tissue>
    </source>
</reference>
<organism evidence="2 3">
    <name type="scientific">Pyrus ussuriensis x Pyrus communis</name>
    <dbReference type="NCBI Taxonomy" id="2448454"/>
    <lineage>
        <taxon>Eukaryota</taxon>
        <taxon>Viridiplantae</taxon>
        <taxon>Streptophyta</taxon>
        <taxon>Embryophyta</taxon>
        <taxon>Tracheophyta</taxon>
        <taxon>Spermatophyta</taxon>
        <taxon>Magnoliopsida</taxon>
        <taxon>eudicotyledons</taxon>
        <taxon>Gunneridae</taxon>
        <taxon>Pentapetalae</taxon>
        <taxon>rosids</taxon>
        <taxon>fabids</taxon>
        <taxon>Rosales</taxon>
        <taxon>Rosaceae</taxon>
        <taxon>Amygdaloideae</taxon>
        <taxon>Maleae</taxon>
        <taxon>Pyrus</taxon>
    </lineage>
</organism>
<keyword evidence="1" id="KW-0812">Transmembrane</keyword>
<comment type="caution">
    <text evidence="2">The sequence shown here is derived from an EMBL/GenBank/DDBJ whole genome shotgun (WGS) entry which is preliminary data.</text>
</comment>
<sequence length="72" mass="8421">MGQNSRDTRSICHINTQIYELNLEYPGEVEFFWRRISILYILVAMITVYMCPSFVGVTSTIRLLIVKNPFSM</sequence>